<dbReference type="InterPro" id="IPR011989">
    <property type="entry name" value="ARM-like"/>
</dbReference>
<feature type="domain" description="Armadillo repeat-containing" evidence="8">
    <location>
        <begin position="101"/>
        <end position="321"/>
    </location>
</feature>
<gene>
    <name evidence="9" type="ORF">UXM345_LOCUS18348</name>
</gene>
<evidence type="ECO:0000256" key="2">
    <source>
        <dbReference type="ARBA" id="ARBA00004325"/>
    </source>
</evidence>
<protein>
    <recommendedName>
        <fullName evidence="8">Armadillo repeat-containing domain-containing protein</fullName>
    </recommendedName>
</protein>
<name>A0A819QY27_9BILA</name>
<dbReference type="Proteomes" id="UP000663842">
    <property type="component" value="Unassembled WGS sequence"/>
</dbReference>
<comment type="caution">
    <text evidence="9">The sequence shown here is derived from an EMBL/GenBank/DDBJ whole genome shotgun (WGS) entry which is preliminary data.</text>
</comment>
<dbReference type="GO" id="GO:0031966">
    <property type="term" value="C:mitochondrial membrane"/>
    <property type="evidence" value="ECO:0007669"/>
    <property type="project" value="UniProtKB-SubCell"/>
</dbReference>
<evidence type="ECO:0000256" key="1">
    <source>
        <dbReference type="ARBA" id="ARBA00004167"/>
    </source>
</evidence>
<dbReference type="PANTHER" id="PTHR15712:SF23">
    <property type="entry name" value="ARMADILLO REPEAT CONTAINING 10"/>
    <property type="match status" value="1"/>
</dbReference>
<keyword evidence="3 7" id="KW-0812">Transmembrane</keyword>
<keyword evidence="4 7" id="KW-1133">Transmembrane helix</keyword>
<sequence length="483" mass="54206">MSHRQKIYLGLAVSAGVCTSIALLLYIRHRRKLNLSNNKNKNIFVSPFSFLLSLASRRDQQYTDINSSSDNNDVDSESIRFQSDGATIAVDIPGGCIPLTPEQAFVLTQFLDTTNNDTERLHRILTNMANSATFTESQVNLANAGCIGRIRDILSTTDNETTKNKILLALNNLALNDYTITFFSGIATIVINLCRTTPLNSRVRLNGLNLLINMSVLEYLHDEFMKNIDDLDLLVKSAFENSEETLSVGKILVNLSTNKTNLEYLLKLKSIDLQTIVILCTPTKSSMKNEESSKLEDILLRYITFYCNLTDTIVSELQAKTANSASSASWLMDPKPFPQSTLYFELFDHDKQMLSKSILRPQYSLNIINTQIKRLRHGMDTIRQIRIDSSVRSVHDEFDDDDAEMTINDFSTPKKFPEETSTISLGDDNNFAQSFQDISKEMNDDFEDDDTILASAASINSFCSANSTNATNNYTSPDRSISN</sequence>
<evidence type="ECO:0000313" key="10">
    <source>
        <dbReference type="Proteomes" id="UP000663842"/>
    </source>
</evidence>
<dbReference type="Pfam" id="PF04826">
    <property type="entry name" value="Arm_2"/>
    <property type="match status" value="1"/>
</dbReference>
<evidence type="ECO:0000313" key="9">
    <source>
        <dbReference type="EMBL" id="CAF4036796.1"/>
    </source>
</evidence>
<evidence type="ECO:0000256" key="7">
    <source>
        <dbReference type="SAM" id="Phobius"/>
    </source>
</evidence>
<evidence type="ECO:0000256" key="6">
    <source>
        <dbReference type="ARBA" id="ARBA00023136"/>
    </source>
</evidence>
<evidence type="ECO:0000256" key="3">
    <source>
        <dbReference type="ARBA" id="ARBA00022692"/>
    </source>
</evidence>
<dbReference type="InterPro" id="IPR016024">
    <property type="entry name" value="ARM-type_fold"/>
</dbReference>
<comment type="subcellular location">
    <subcellularLocation>
        <location evidence="1">Membrane</location>
        <topology evidence="1">Single-pass membrane protein</topology>
    </subcellularLocation>
    <subcellularLocation>
        <location evidence="2">Mitochondrion membrane</location>
    </subcellularLocation>
</comment>
<reference evidence="9" key="1">
    <citation type="submission" date="2021-02" db="EMBL/GenBank/DDBJ databases">
        <authorList>
            <person name="Nowell W R."/>
        </authorList>
    </citation>
    <scope>NUCLEOTIDE SEQUENCE</scope>
</reference>
<dbReference type="Gene3D" id="1.25.10.10">
    <property type="entry name" value="Leucine-rich Repeat Variant"/>
    <property type="match status" value="1"/>
</dbReference>
<dbReference type="InterPro" id="IPR006911">
    <property type="entry name" value="ARM-rpt_dom"/>
</dbReference>
<keyword evidence="5" id="KW-0496">Mitochondrion</keyword>
<accession>A0A819QY27</accession>
<dbReference type="AlphaFoldDB" id="A0A819QY27"/>
<evidence type="ECO:0000256" key="5">
    <source>
        <dbReference type="ARBA" id="ARBA00023128"/>
    </source>
</evidence>
<dbReference type="EMBL" id="CAJOBF010002477">
    <property type="protein sequence ID" value="CAF4036796.1"/>
    <property type="molecule type" value="Genomic_DNA"/>
</dbReference>
<proteinExistence type="predicted"/>
<evidence type="ECO:0000256" key="4">
    <source>
        <dbReference type="ARBA" id="ARBA00022989"/>
    </source>
</evidence>
<feature type="transmembrane region" description="Helical" evidence="7">
    <location>
        <begin position="7"/>
        <end position="27"/>
    </location>
</feature>
<keyword evidence="6 7" id="KW-0472">Membrane</keyword>
<dbReference type="SUPFAM" id="SSF48371">
    <property type="entry name" value="ARM repeat"/>
    <property type="match status" value="1"/>
</dbReference>
<organism evidence="9 10">
    <name type="scientific">Rotaria magnacalcarata</name>
    <dbReference type="NCBI Taxonomy" id="392030"/>
    <lineage>
        <taxon>Eukaryota</taxon>
        <taxon>Metazoa</taxon>
        <taxon>Spiralia</taxon>
        <taxon>Gnathifera</taxon>
        <taxon>Rotifera</taxon>
        <taxon>Eurotatoria</taxon>
        <taxon>Bdelloidea</taxon>
        <taxon>Philodinida</taxon>
        <taxon>Philodinidae</taxon>
        <taxon>Rotaria</taxon>
    </lineage>
</organism>
<dbReference type="InterPro" id="IPR051303">
    <property type="entry name" value="Armcx_regulator"/>
</dbReference>
<dbReference type="PANTHER" id="PTHR15712">
    <property type="entry name" value="ARMADILLO REPEAT CONTAINING PROTEIN"/>
    <property type="match status" value="1"/>
</dbReference>
<evidence type="ECO:0000259" key="8">
    <source>
        <dbReference type="Pfam" id="PF04826"/>
    </source>
</evidence>